<dbReference type="InterPro" id="IPR003029">
    <property type="entry name" value="S1_domain"/>
</dbReference>
<dbReference type="GO" id="GO:0005737">
    <property type="term" value="C:cytoplasm"/>
    <property type="evidence" value="ECO:0007669"/>
    <property type="project" value="TreeGrafter"/>
</dbReference>
<feature type="domain" description="S1 motif" evidence="6">
    <location>
        <begin position="39"/>
        <end position="109"/>
    </location>
</feature>
<evidence type="ECO:0000313" key="8">
    <source>
        <dbReference type="Proteomes" id="UP000445696"/>
    </source>
</evidence>
<dbReference type="PANTHER" id="PTHR30001">
    <property type="entry name" value="RIBONUCLEASE"/>
    <property type="match status" value="1"/>
</dbReference>
<dbReference type="GO" id="GO:0046872">
    <property type="term" value="F:metal ion binding"/>
    <property type="evidence" value="ECO:0007669"/>
    <property type="project" value="UniProtKB-KW"/>
</dbReference>
<organism evidence="7 8">
    <name type="scientific">Sneathiella chungangensis</name>
    <dbReference type="NCBI Taxonomy" id="1418234"/>
    <lineage>
        <taxon>Bacteria</taxon>
        <taxon>Pseudomonadati</taxon>
        <taxon>Pseudomonadota</taxon>
        <taxon>Alphaproteobacteria</taxon>
        <taxon>Sneathiellales</taxon>
        <taxon>Sneathiellaceae</taxon>
        <taxon>Sneathiella</taxon>
    </lineage>
</organism>
<dbReference type="InterPro" id="IPR004659">
    <property type="entry name" value="RNase_E/G"/>
</dbReference>
<keyword evidence="2" id="KW-0479">Metal-binding</keyword>
<protein>
    <recommendedName>
        <fullName evidence="6">S1 motif domain-containing protein</fullName>
    </recommendedName>
</protein>
<dbReference type="Gene3D" id="2.40.50.140">
    <property type="entry name" value="Nucleic acid-binding proteins"/>
    <property type="match status" value="1"/>
</dbReference>
<dbReference type="GO" id="GO:0016787">
    <property type="term" value="F:hydrolase activity"/>
    <property type="evidence" value="ECO:0007669"/>
    <property type="project" value="UniProtKB-KW"/>
</dbReference>
<dbReference type="AlphaFoldDB" id="A0A845MF10"/>
<dbReference type="CDD" id="cd04453">
    <property type="entry name" value="S1_RNase_E"/>
    <property type="match status" value="1"/>
</dbReference>
<dbReference type="SUPFAM" id="SSF50249">
    <property type="entry name" value="Nucleic acid-binding proteins"/>
    <property type="match status" value="1"/>
</dbReference>
<dbReference type="Pfam" id="PF10150">
    <property type="entry name" value="RNase_E_G"/>
    <property type="match status" value="1"/>
</dbReference>
<keyword evidence="8" id="KW-1185">Reference proteome</keyword>
<proteinExistence type="predicted"/>
<comment type="caution">
    <text evidence="7">The sequence shown here is derived from an EMBL/GenBank/DDBJ whole genome shotgun (WGS) entry which is preliminary data.</text>
</comment>
<evidence type="ECO:0000259" key="6">
    <source>
        <dbReference type="PROSITE" id="PS50126"/>
    </source>
</evidence>
<sequence>MTNLLLIEDGPFETRGAVIEDDQVVELQIERPENISQTGSFYLGRVATVLPDLNIAFVDLGAGVNGFLQIDDIPSDATNIRHAVHEGEKLLLQVIKDKIGDKGVQLGRRFEMRSSNLIFRPLGKGLSLSKSIRSEAERTRLEKLLSPYCETSGVMARTSAGNATDATLVVELEMLKTAWQDILLKAKKAEKPGPISPPESPVSRILLDKLSPRINVIASNVQTLHAIKAGLIDRVRAVDGSLDLWEQQTPLFEAMGVNAAIDSALRKSATLPSGGNITLEPTEALTVIDVNSGGQTTASGGQSAALVTNREAAVEICRQIRLRNISGIIIVDFIQMNGKGEVRELTNTLQTNLDKDPVTTRLIGMTELGLMQITRKRGRPPLRDILYDPCPACDGDGDTKTEATILADLFRALQMAAPFVRKAAIEVRAGTGLAEVIRTRQSLIERDLARPVAIVVDPELTNFEFKVG</sequence>
<evidence type="ECO:0000256" key="5">
    <source>
        <dbReference type="ARBA" id="ARBA00022884"/>
    </source>
</evidence>
<dbReference type="GO" id="GO:0004540">
    <property type="term" value="F:RNA nuclease activity"/>
    <property type="evidence" value="ECO:0007669"/>
    <property type="project" value="InterPro"/>
</dbReference>
<reference evidence="7 8" key="1">
    <citation type="journal article" date="2014" name="Int. J. Syst. Evol. Microbiol.">
        <title>Sneathiella chungangensis sp. nov., isolated from a marine sand, and emended description of the genus Sneathiella.</title>
        <authorList>
            <person name="Siamphan C."/>
            <person name="Kim H."/>
            <person name="Lee J.S."/>
            <person name="Kim W."/>
        </authorList>
    </citation>
    <scope>NUCLEOTIDE SEQUENCE [LARGE SCALE GENOMIC DNA]</scope>
    <source>
        <strain evidence="7 8">KCTC 32476</strain>
    </source>
</reference>
<comment type="cofactor">
    <cofactor evidence="1">
        <name>Mg(2+)</name>
        <dbReference type="ChEBI" id="CHEBI:18420"/>
    </cofactor>
</comment>
<dbReference type="EMBL" id="WTVA01000002">
    <property type="protein sequence ID" value="MZR21827.1"/>
    <property type="molecule type" value="Genomic_DNA"/>
</dbReference>
<dbReference type="GO" id="GO:0006364">
    <property type="term" value="P:rRNA processing"/>
    <property type="evidence" value="ECO:0007669"/>
    <property type="project" value="TreeGrafter"/>
</dbReference>
<dbReference type="PANTHER" id="PTHR30001:SF0">
    <property type="entry name" value="RIBONUCLEASE G"/>
    <property type="match status" value="1"/>
</dbReference>
<dbReference type="OrthoDB" id="9804278at2"/>
<keyword evidence="3" id="KW-0378">Hydrolase</keyword>
<dbReference type="InterPro" id="IPR012340">
    <property type="entry name" value="NA-bd_OB-fold"/>
</dbReference>
<dbReference type="Proteomes" id="UP000445696">
    <property type="component" value="Unassembled WGS sequence"/>
</dbReference>
<keyword evidence="4" id="KW-0460">Magnesium</keyword>
<dbReference type="GO" id="GO:0003723">
    <property type="term" value="F:RNA binding"/>
    <property type="evidence" value="ECO:0007669"/>
    <property type="project" value="UniProtKB-KW"/>
</dbReference>
<evidence type="ECO:0000256" key="2">
    <source>
        <dbReference type="ARBA" id="ARBA00022723"/>
    </source>
</evidence>
<name>A0A845MF10_9PROT</name>
<gene>
    <name evidence="7" type="ORF">GQF03_05745</name>
</gene>
<dbReference type="InterPro" id="IPR019307">
    <property type="entry name" value="RNA-bd_AU-1/RNase_E/G"/>
</dbReference>
<dbReference type="SMART" id="SM00316">
    <property type="entry name" value="S1"/>
    <property type="match status" value="1"/>
</dbReference>
<accession>A0A845MF10</accession>
<evidence type="ECO:0000256" key="4">
    <source>
        <dbReference type="ARBA" id="ARBA00022842"/>
    </source>
</evidence>
<evidence type="ECO:0000256" key="1">
    <source>
        <dbReference type="ARBA" id="ARBA00001946"/>
    </source>
</evidence>
<keyword evidence="5" id="KW-0694">RNA-binding</keyword>
<dbReference type="PROSITE" id="PS50126">
    <property type="entry name" value="S1"/>
    <property type="match status" value="1"/>
</dbReference>
<evidence type="ECO:0000313" key="7">
    <source>
        <dbReference type="EMBL" id="MZR21827.1"/>
    </source>
</evidence>
<evidence type="ECO:0000256" key="3">
    <source>
        <dbReference type="ARBA" id="ARBA00022801"/>
    </source>
</evidence>
<dbReference type="RefSeq" id="WP_161338260.1">
    <property type="nucleotide sequence ID" value="NZ_JBHSDG010000001.1"/>
</dbReference>